<name>A0A7X0RFV0_9ACTN</name>
<sequence length="494" mass="52022">MTVSTYDMLIGQEWTASSSGATFESTNPFTGEAWALVPTATTDDVDRAVAAAKTAFETGPWASSTPSRRSALLRKLGDLIVANAEELAQIQVRENGKLMRETGGQAVSMAENCYFFAGVAEHPKGETLSTSIPHMQGFTVREPIGVVAAITPWNSPLSLLLMKLAPALAVGCTVVIKPSEVTPVSTLILGRLIEEAGFPAGVVNIITGAGDIGAALVEHPDVDAISFTGSTATGKKIAASAAGRVARVSLELGGKSPNIVFPDADLANALSGVMAGIFAASGQTCIAGSRVLVHEDIYDEFGKALAERASRIKLGDPLDPASEMGTVASQAQLDKVLGYIDIGVKEGAVLAAGGKRPDAPELAKGLFVEPTVFMEVTNDMRIAREEIFGPVASLIRFKDEDDAVRIANDTSFGLAAAVWTQDLGRAHRMASRLRAGNIWVNNYRRLSHVTPFGGFKESGLGRQNGVHAVDEFTEVKTILIDTGSTIADPFNPRS</sequence>
<dbReference type="PROSITE" id="PS00687">
    <property type="entry name" value="ALDEHYDE_DEHYDR_GLU"/>
    <property type="match status" value="1"/>
</dbReference>
<dbReference type="InterPro" id="IPR016163">
    <property type="entry name" value="Ald_DH_C"/>
</dbReference>
<reference evidence="6 7" key="1">
    <citation type="submission" date="2020-08" db="EMBL/GenBank/DDBJ databases">
        <authorList>
            <person name="Seo M.-J."/>
        </authorList>
    </citation>
    <scope>NUCLEOTIDE SEQUENCE [LARGE SCALE GENOMIC DNA]</scope>
    <source>
        <strain evidence="6 7">KIGAM211</strain>
    </source>
</reference>
<dbReference type="AlphaFoldDB" id="A0A7X0RFV0"/>
<evidence type="ECO:0000256" key="1">
    <source>
        <dbReference type="ARBA" id="ARBA00009986"/>
    </source>
</evidence>
<evidence type="ECO:0000256" key="4">
    <source>
        <dbReference type="RuleBase" id="RU003345"/>
    </source>
</evidence>
<dbReference type="Proteomes" id="UP000523955">
    <property type="component" value="Unassembled WGS sequence"/>
</dbReference>
<dbReference type="InterPro" id="IPR029510">
    <property type="entry name" value="Ald_DH_CS_GLU"/>
</dbReference>
<evidence type="ECO:0000259" key="5">
    <source>
        <dbReference type="Pfam" id="PF00171"/>
    </source>
</evidence>
<dbReference type="RefSeq" id="WP_185252691.1">
    <property type="nucleotide sequence ID" value="NZ_JACKXE010000001.1"/>
</dbReference>
<evidence type="ECO:0000313" key="6">
    <source>
        <dbReference type="EMBL" id="MBB6627543.1"/>
    </source>
</evidence>
<evidence type="ECO:0000256" key="3">
    <source>
        <dbReference type="PROSITE-ProRule" id="PRU10007"/>
    </source>
</evidence>
<dbReference type="Gene3D" id="3.40.309.10">
    <property type="entry name" value="Aldehyde Dehydrogenase, Chain A, domain 2"/>
    <property type="match status" value="1"/>
</dbReference>
<dbReference type="InterPro" id="IPR016161">
    <property type="entry name" value="Ald_DH/histidinol_DH"/>
</dbReference>
<evidence type="ECO:0000313" key="7">
    <source>
        <dbReference type="Proteomes" id="UP000523955"/>
    </source>
</evidence>
<gene>
    <name evidence="6" type="ORF">H5V45_09430</name>
</gene>
<dbReference type="SUPFAM" id="SSF53720">
    <property type="entry name" value="ALDH-like"/>
    <property type="match status" value="1"/>
</dbReference>
<protein>
    <submittedName>
        <fullName evidence="6">Aldehyde dehydrogenase</fullName>
    </submittedName>
</protein>
<dbReference type="PANTHER" id="PTHR11699">
    <property type="entry name" value="ALDEHYDE DEHYDROGENASE-RELATED"/>
    <property type="match status" value="1"/>
</dbReference>
<keyword evidence="7" id="KW-1185">Reference proteome</keyword>
<organism evidence="6 7">
    <name type="scientific">Nocardioides luti</name>
    <dbReference type="NCBI Taxonomy" id="2761101"/>
    <lineage>
        <taxon>Bacteria</taxon>
        <taxon>Bacillati</taxon>
        <taxon>Actinomycetota</taxon>
        <taxon>Actinomycetes</taxon>
        <taxon>Propionibacteriales</taxon>
        <taxon>Nocardioidaceae</taxon>
        <taxon>Nocardioides</taxon>
    </lineage>
</organism>
<dbReference type="Gene3D" id="3.40.605.10">
    <property type="entry name" value="Aldehyde Dehydrogenase, Chain A, domain 1"/>
    <property type="match status" value="1"/>
</dbReference>
<dbReference type="EMBL" id="JACKXE010000001">
    <property type="protein sequence ID" value="MBB6627543.1"/>
    <property type="molecule type" value="Genomic_DNA"/>
</dbReference>
<feature type="domain" description="Aldehyde dehydrogenase" evidence="5">
    <location>
        <begin position="14"/>
        <end position="478"/>
    </location>
</feature>
<dbReference type="InterPro" id="IPR015590">
    <property type="entry name" value="Aldehyde_DH_dom"/>
</dbReference>
<dbReference type="InterPro" id="IPR016160">
    <property type="entry name" value="Ald_DH_CS_CYS"/>
</dbReference>
<proteinExistence type="inferred from homology"/>
<dbReference type="PROSITE" id="PS00070">
    <property type="entry name" value="ALDEHYDE_DEHYDR_CYS"/>
    <property type="match status" value="1"/>
</dbReference>
<comment type="caution">
    <text evidence="6">The sequence shown here is derived from an EMBL/GenBank/DDBJ whole genome shotgun (WGS) entry which is preliminary data.</text>
</comment>
<dbReference type="InterPro" id="IPR016162">
    <property type="entry name" value="Ald_DH_N"/>
</dbReference>
<feature type="active site" evidence="3">
    <location>
        <position position="251"/>
    </location>
</feature>
<evidence type="ECO:0000256" key="2">
    <source>
        <dbReference type="ARBA" id="ARBA00023002"/>
    </source>
</evidence>
<accession>A0A7X0RFV0</accession>
<comment type="similarity">
    <text evidence="1 4">Belongs to the aldehyde dehydrogenase family.</text>
</comment>
<dbReference type="CDD" id="cd07114">
    <property type="entry name" value="ALDH_DhaS"/>
    <property type="match status" value="1"/>
</dbReference>
<dbReference type="Pfam" id="PF00171">
    <property type="entry name" value="Aldedh"/>
    <property type="match status" value="1"/>
</dbReference>
<dbReference type="FunFam" id="3.40.309.10:FF:000012">
    <property type="entry name" value="Betaine aldehyde dehydrogenase"/>
    <property type="match status" value="1"/>
</dbReference>
<dbReference type="FunFam" id="3.40.605.10:FF:000007">
    <property type="entry name" value="NAD/NADP-dependent betaine aldehyde dehydrogenase"/>
    <property type="match status" value="1"/>
</dbReference>
<keyword evidence="2 4" id="KW-0560">Oxidoreductase</keyword>
<dbReference type="GO" id="GO:0016620">
    <property type="term" value="F:oxidoreductase activity, acting on the aldehyde or oxo group of donors, NAD or NADP as acceptor"/>
    <property type="evidence" value="ECO:0007669"/>
    <property type="project" value="InterPro"/>
</dbReference>